<proteinExistence type="predicted"/>
<name>A0A4S2LJS8_OPIFE</name>
<reference evidence="1 2" key="1">
    <citation type="journal article" date="2019" name="BMC Genomics">
        <title>New insights from Opisthorchis felineus genome: update on genomics of the epidemiologically important liver flukes.</title>
        <authorList>
            <person name="Ershov N.I."/>
            <person name="Mordvinov V.A."/>
            <person name="Prokhortchouk E.B."/>
            <person name="Pakharukova M.Y."/>
            <person name="Gunbin K.V."/>
            <person name="Ustyantsev K."/>
            <person name="Genaev M.A."/>
            <person name="Blinov A.G."/>
            <person name="Mazur A."/>
            <person name="Boulygina E."/>
            <person name="Tsygankova S."/>
            <person name="Khrameeva E."/>
            <person name="Chekanov N."/>
            <person name="Fan G."/>
            <person name="Xiao A."/>
            <person name="Zhang H."/>
            <person name="Xu X."/>
            <person name="Yang H."/>
            <person name="Solovyev V."/>
            <person name="Lee S.M."/>
            <person name="Liu X."/>
            <person name="Afonnikov D.A."/>
            <person name="Skryabin K.G."/>
        </authorList>
    </citation>
    <scope>NUCLEOTIDE SEQUENCE [LARGE SCALE GENOMIC DNA]</scope>
    <source>
        <strain evidence="1">AK-0245</strain>
        <tissue evidence="1">Whole organism</tissue>
    </source>
</reference>
<evidence type="ECO:0000313" key="2">
    <source>
        <dbReference type="Proteomes" id="UP000308267"/>
    </source>
</evidence>
<feature type="non-terminal residue" evidence="1">
    <location>
        <position position="76"/>
    </location>
</feature>
<comment type="caution">
    <text evidence="1">The sequence shown here is derived from an EMBL/GenBank/DDBJ whole genome shotgun (WGS) entry which is preliminary data.</text>
</comment>
<evidence type="ECO:0000313" key="1">
    <source>
        <dbReference type="EMBL" id="TGZ63882.1"/>
    </source>
</evidence>
<dbReference type="Proteomes" id="UP000308267">
    <property type="component" value="Unassembled WGS sequence"/>
</dbReference>
<protein>
    <submittedName>
        <fullName evidence="1">Uncharacterized protein</fullName>
    </submittedName>
</protein>
<gene>
    <name evidence="1" type="ORF">CRM22_006680</name>
</gene>
<organism evidence="1 2">
    <name type="scientific">Opisthorchis felineus</name>
    <dbReference type="NCBI Taxonomy" id="147828"/>
    <lineage>
        <taxon>Eukaryota</taxon>
        <taxon>Metazoa</taxon>
        <taxon>Spiralia</taxon>
        <taxon>Lophotrochozoa</taxon>
        <taxon>Platyhelminthes</taxon>
        <taxon>Trematoda</taxon>
        <taxon>Digenea</taxon>
        <taxon>Opisthorchiida</taxon>
        <taxon>Opisthorchiata</taxon>
        <taxon>Opisthorchiidae</taxon>
        <taxon>Opisthorchis</taxon>
    </lineage>
</organism>
<keyword evidence="2" id="KW-1185">Reference proteome</keyword>
<sequence length="76" mass="8348">WLTEASDTPAMRQVPCEQNGPHIICVCLKGQMHILDKSNGSEKAVKFTSSHFQTQLLCCGTSSVLLLLEFLQASLL</sequence>
<accession>A0A4S2LJS8</accession>
<dbReference type="AlphaFoldDB" id="A0A4S2LJS8"/>
<dbReference type="EMBL" id="SJOL01006996">
    <property type="protein sequence ID" value="TGZ63882.1"/>
    <property type="molecule type" value="Genomic_DNA"/>
</dbReference>
<feature type="non-terminal residue" evidence="1">
    <location>
        <position position="1"/>
    </location>
</feature>